<comment type="caution">
    <text evidence="1">The sequence shown here is derived from an EMBL/GenBank/DDBJ whole genome shotgun (WGS) entry which is preliminary data.</text>
</comment>
<evidence type="ECO:0000313" key="2">
    <source>
        <dbReference type="Proteomes" id="UP000178448"/>
    </source>
</evidence>
<protein>
    <submittedName>
        <fullName evidence="1">Uncharacterized protein</fullName>
    </submittedName>
</protein>
<evidence type="ECO:0000313" key="1">
    <source>
        <dbReference type="EMBL" id="OGG02553.1"/>
    </source>
</evidence>
<proteinExistence type="predicted"/>
<organism evidence="1 2">
    <name type="scientific">Candidatus Gottesmanbacteria bacterium RBG_16_52_11</name>
    <dbReference type="NCBI Taxonomy" id="1798374"/>
    <lineage>
        <taxon>Bacteria</taxon>
        <taxon>Candidatus Gottesmaniibacteriota</taxon>
    </lineage>
</organism>
<sequence>MERIKPPGSLLQSKPLIRVMSDVSELDPGEVFIFTDLPHHHAVSPQITINTMDCIGRTGNRVGNAVEYVKIDDPRLHLESYVEDGYFPMCEFCDHSDSGGCIIFNEAVRQAKALAAAE</sequence>
<reference evidence="1 2" key="1">
    <citation type="journal article" date="2016" name="Nat. Commun.">
        <title>Thousands of microbial genomes shed light on interconnected biogeochemical processes in an aquifer system.</title>
        <authorList>
            <person name="Anantharaman K."/>
            <person name="Brown C.T."/>
            <person name="Hug L.A."/>
            <person name="Sharon I."/>
            <person name="Castelle C.J."/>
            <person name="Probst A.J."/>
            <person name="Thomas B.C."/>
            <person name="Singh A."/>
            <person name="Wilkins M.J."/>
            <person name="Karaoz U."/>
            <person name="Brodie E.L."/>
            <person name="Williams K.H."/>
            <person name="Hubbard S.S."/>
            <person name="Banfield J.F."/>
        </authorList>
    </citation>
    <scope>NUCLEOTIDE SEQUENCE [LARGE SCALE GENOMIC DNA]</scope>
</reference>
<dbReference type="EMBL" id="MFJD01000007">
    <property type="protein sequence ID" value="OGG02553.1"/>
    <property type="molecule type" value="Genomic_DNA"/>
</dbReference>
<name>A0A1F5YR57_9BACT</name>
<accession>A0A1F5YR57</accession>
<dbReference type="Proteomes" id="UP000178448">
    <property type="component" value="Unassembled WGS sequence"/>
</dbReference>
<gene>
    <name evidence="1" type="ORF">A2Z33_02055</name>
</gene>
<dbReference type="AlphaFoldDB" id="A0A1F5YR57"/>